<dbReference type="SMART" id="SM00315">
    <property type="entry name" value="RGS"/>
    <property type="match status" value="1"/>
</dbReference>
<sequence length="202" mass="22655">MCKGLSTLPATCLKSAKDIKHKIGFLLHMPEFPSDYEQVKEKTTAVKRVSSADVNNWKLSFNNLMNSEAGRSVFATFLKSEFSQENMEFWNACEGYKVSAPNKMAAKAKEIYAEYVKADSPNEVNLDSATREETRKNVLNAGPSCFDNAQQKIFTLMEKDSYRRFLRSRLIQDLSPLPTGIQSFAVQKRGGKIGCSENRCGA</sequence>
<dbReference type="PANTHER" id="PTHR10845">
    <property type="entry name" value="REGULATOR OF G PROTEIN SIGNALING"/>
    <property type="match status" value="1"/>
</dbReference>
<dbReference type="Gene3D" id="1.10.167.10">
    <property type="entry name" value="Regulator of G-protein Signalling 4, domain 2"/>
    <property type="match status" value="1"/>
</dbReference>
<organism evidence="2 3">
    <name type="scientific">Esox lucius</name>
    <name type="common">Northern pike</name>
    <dbReference type="NCBI Taxonomy" id="8010"/>
    <lineage>
        <taxon>Eukaryota</taxon>
        <taxon>Metazoa</taxon>
        <taxon>Chordata</taxon>
        <taxon>Craniata</taxon>
        <taxon>Vertebrata</taxon>
        <taxon>Euteleostomi</taxon>
        <taxon>Actinopterygii</taxon>
        <taxon>Neopterygii</taxon>
        <taxon>Teleostei</taxon>
        <taxon>Protacanthopterygii</taxon>
        <taxon>Esociformes</taxon>
        <taxon>Esocidae</taxon>
        <taxon>Esox</taxon>
    </lineage>
</organism>
<reference evidence="2" key="2">
    <citation type="submission" date="2025-08" db="UniProtKB">
        <authorList>
            <consortium name="Ensembl"/>
        </authorList>
    </citation>
    <scope>IDENTIFICATION</scope>
</reference>
<dbReference type="PROSITE" id="PS50132">
    <property type="entry name" value="RGS"/>
    <property type="match status" value="1"/>
</dbReference>
<dbReference type="GeneTree" id="ENSGT00940000159036"/>
<dbReference type="PANTHER" id="PTHR10845:SF184">
    <property type="entry name" value="REGULATOR OF G-PROTEIN SIGNALING 4"/>
    <property type="match status" value="1"/>
</dbReference>
<dbReference type="InterPro" id="IPR044926">
    <property type="entry name" value="RGS_subdomain_2"/>
</dbReference>
<dbReference type="PRINTS" id="PR01301">
    <property type="entry name" value="RGSPROTEIN"/>
</dbReference>
<reference evidence="2 3" key="1">
    <citation type="submission" date="2020-02" db="EMBL/GenBank/DDBJ databases">
        <title>Esox lucius (northern pike) genome, fEsoLuc1, primary haplotype.</title>
        <authorList>
            <person name="Myers G."/>
            <person name="Karagic N."/>
            <person name="Meyer A."/>
            <person name="Pippel M."/>
            <person name="Reichard M."/>
            <person name="Winkler S."/>
            <person name="Tracey A."/>
            <person name="Sims Y."/>
            <person name="Howe K."/>
            <person name="Rhie A."/>
            <person name="Formenti G."/>
            <person name="Durbin R."/>
            <person name="Fedrigo O."/>
            <person name="Jarvis E.D."/>
        </authorList>
    </citation>
    <scope>NUCLEOTIDE SEQUENCE [LARGE SCALE GENOMIC DNA]</scope>
</reference>
<dbReference type="FunFam" id="1.10.167.10:FF:000001">
    <property type="entry name" value="Putative regulator of g-protein signaling 12"/>
    <property type="match status" value="1"/>
</dbReference>
<dbReference type="InterPro" id="IPR036305">
    <property type="entry name" value="RGS_sf"/>
</dbReference>
<dbReference type="Proteomes" id="UP000265140">
    <property type="component" value="Chromosome 8"/>
</dbReference>
<protein>
    <recommendedName>
        <fullName evidence="1">RGS domain-containing protein</fullName>
    </recommendedName>
</protein>
<keyword evidence="3" id="KW-1185">Reference proteome</keyword>
<dbReference type="RefSeq" id="XP_010870592.2">
    <property type="nucleotide sequence ID" value="XM_010872290.3"/>
</dbReference>
<evidence type="ECO:0000313" key="3">
    <source>
        <dbReference type="Proteomes" id="UP000265140"/>
    </source>
</evidence>
<evidence type="ECO:0000259" key="1">
    <source>
        <dbReference type="PROSITE" id="PS50132"/>
    </source>
</evidence>
<gene>
    <name evidence="2" type="primary">RGS4</name>
</gene>
<accession>A0AAY5L8I2</accession>
<name>A0AAY5L8I2_ESOLU</name>
<dbReference type="InterPro" id="IPR016137">
    <property type="entry name" value="RGS"/>
</dbReference>
<dbReference type="Pfam" id="PF00615">
    <property type="entry name" value="RGS"/>
    <property type="match status" value="1"/>
</dbReference>
<dbReference type="SUPFAM" id="SSF48097">
    <property type="entry name" value="Regulator of G-protein signaling, RGS"/>
    <property type="match status" value="1"/>
</dbReference>
<proteinExistence type="predicted"/>
<dbReference type="Ensembl" id="ENSELUT00000100073.1">
    <property type="protein sequence ID" value="ENSELUP00000097484.1"/>
    <property type="gene ID" value="ENSELUG00000036721.1"/>
</dbReference>
<feature type="domain" description="RGS" evidence="1">
    <location>
        <begin position="60"/>
        <end position="175"/>
    </location>
</feature>
<dbReference type="GeneID" id="105011863"/>
<evidence type="ECO:0000313" key="2">
    <source>
        <dbReference type="Ensembl" id="ENSELUP00000097484.1"/>
    </source>
</evidence>
<reference evidence="2" key="3">
    <citation type="submission" date="2025-09" db="UniProtKB">
        <authorList>
            <consortium name="Ensembl"/>
        </authorList>
    </citation>
    <scope>IDENTIFICATION</scope>
</reference>
<dbReference type="AlphaFoldDB" id="A0AAY5L8I2"/>